<comment type="cofactor">
    <cofactor evidence="11">
        <name>Zn(2+)</name>
        <dbReference type="ChEBI" id="CHEBI:29105"/>
    </cofactor>
    <text evidence="11">Binds 1 zinc ion per subunit.</text>
</comment>
<comment type="similarity">
    <text evidence="6">In the N-terminal section; belongs to the PRA-CH family.</text>
</comment>
<feature type="binding site" evidence="11">
    <location>
        <position position="103"/>
    </location>
    <ligand>
        <name>Zn(2+)</name>
        <dbReference type="ChEBI" id="CHEBI:29105"/>
        <note>ligand shared between dimeric partners</note>
    </ligand>
</feature>
<comment type="pathway">
    <text evidence="4">Amino-acid biosynthesis; L-histidine biosynthesis; L-histidine from 5-phospho-alpha-D-ribose 1-diphosphate: step 2/9.</text>
</comment>
<comment type="similarity">
    <text evidence="11">Belongs to the PRA-CH family.</text>
</comment>
<sequence>MQETTSTTNGNWLDAVRWDDQGLVPAIAQDASTGDILMMAWMNREALELTANEQRAIYWSRSRGKLWRKGESSGHVQQVSEIRIDCDADVILLKVEQLGGIACHTGRRSCFYSRLENGEWVSVEPVLKDPDAIYGSGRTNGSEGDSQS</sequence>
<feature type="binding site" evidence="11">
    <location>
        <position position="85"/>
    </location>
    <ligand>
        <name>Mg(2+)</name>
        <dbReference type="ChEBI" id="CHEBI:18420"/>
    </ligand>
</feature>
<accession>N6W000</accession>
<proteinExistence type="inferred from homology"/>
<comment type="subunit">
    <text evidence="11">Homodimer.</text>
</comment>
<dbReference type="AlphaFoldDB" id="N6W000"/>
<dbReference type="EC" id="3.5.4.19" evidence="11"/>
<dbReference type="NCBIfam" id="NF000768">
    <property type="entry name" value="PRK00051.1"/>
    <property type="match status" value="1"/>
</dbReference>
<comment type="caution">
    <text evidence="13">The sequence shown here is derived from an EMBL/GenBank/DDBJ whole genome shotgun (WGS) entry which is preliminary data.</text>
</comment>
<dbReference type="PANTHER" id="PTHR42945">
    <property type="entry name" value="HISTIDINE BIOSYNTHESIS BIFUNCTIONAL PROTEIN"/>
    <property type="match status" value="1"/>
</dbReference>
<dbReference type="GO" id="GO:0000287">
    <property type="term" value="F:magnesium ion binding"/>
    <property type="evidence" value="ECO:0007669"/>
    <property type="project" value="UniProtKB-UniRule"/>
</dbReference>
<dbReference type="UniPathway" id="UPA00031">
    <property type="reaction ID" value="UER00008"/>
</dbReference>
<dbReference type="Pfam" id="PF01502">
    <property type="entry name" value="PRA-CH"/>
    <property type="match status" value="1"/>
</dbReference>
<evidence type="ECO:0000256" key="10">
    <source>
        <dbReference type="ARBA" id="ARBA00023102"/>
    </source>
</evidence>
<keyword evidence="8 11" id="KW-0028">Amino-acid biosynthesis</keyword>
<dbReference type="PANTHER" id="PTHR42945:SF1">
    <property type="entry name" value="HISTIDINE BIOSYNTHESIS BIFUNCTIONAL PROTEIN HIS7"/>
    <property type="match status" value="1"/>
</dbReference>
<dbReference type="InterPro" id="IPR002496">
    <property type="entry name" value="PRib_AMP_CycHydrolase_dom"/>
</dbReference>
<dbReference type="OrthoDB" id="9795769at2"/>
<evidence type="ECO:0000256" key="1">
    <source>
        <dbReference type="ARBA" id="ARBA00000024"/>
    </source>
</evidence>
<evidence type="ECO:0000256" key="2">
    <source>
        <dbReference type="ARBA" id="ARBA00001460"/>
    </source>
</evidence>
<evidence type="ECO:0000256" key="11">
    <source>
        <dbReference type="HAMAP-Rule" id="MF_01021"/>
    </source>
</evidence>
<dbReference type="RefSeq" id="WP_004580145.1">
    <property type="nucleotide sequence ID" value="NZ_AP028878.1"/>
</dbReference>
<comment type="catalytic activity">
    <reaction evidence="1 11">
        <text>1-(5-phospho-beta-D-ribosyl)-5'-AMP + H2O = 1-(5-phospho-beta-D-ribosyl)-5-[(5-phospho-beta-D-ribosylamino)methylideneamino]imidazole-4-carboxamide</text>
        <dbReference type="Rhea" id="RHEA:20049"/>
        <dbReference type="ChEBI" id="CHEBI:15377"/>
        <dbReference type="ChEBI" id="CHEBI:58435"/>
        <dbReference type="ChEBI" id="CHEBI:59457"/>
        <dbReference type="EC" id="3.5.4.19"/>
    </reaction>
</comment>
<name>N6W000_9GAMM</name>
<comment type="function">
    <text evidence="11">Catalyzes the hydrolysis of the adenine ring of phosphoribosyl-AMP.</text>
</comment>
<keyword evidence="9 11" id="KW-0378">Hydrolase</keyword>
<feature type="binding site" evidence="11">
    <location>
        <position position="86"/>
    </location>
    <ligand>
        <name>Zn(2+)</name>
        <dbReference type="ChEBI" id="CHEBI:29105"/>
        <note>ligand shared between dimeric partners</note>
    </ligand>
</feature>
<dbReference type="Gene3D" id="3.10.20.810">
    <property type="entry name" value="Phosphoribosyl-AMP cyclohydrolase"/>
    <property type="match status" value="1"/>
</dbReference>
<dbReference type="InterPro" id="IPR026660">
    <property type="entry name" value="PRA-CH"/>
</dbReference>
<dbReference type="HAMAP" id="MF_01021">
    <property type="entry name" value="HisI"/>
    <property type="match status" value="1"/>
</dbReference>
<comment type="similarity">
    <text evidence="5">In the C-terminal section; belongs to the PRA-PH family.</text>
</comment>
<dbReference type="GO" id="GO:0005737">
    <property type="term" value="C:cytoplasm"/>
    <property type="evidence" value="ECO:0007669"/>
    <property type="project" value="UniProtKB-SubCell"/>
</dbReference>
<protein>
    <recommendedName>
        <fullName evidence="11">Phosphoribosyl-AMP cyclohydrolase</fullName>
        <shortName evidence="11">PRA-CH</shortName>
        <ecNumber evidence="11">3.5.4.19</ecNumber>
    </recommendedName>
</protein>
<evidence type="ECO:0000256" key="3">
    <source>
        <dbReference type="ARBA" id="ARBA00005169"/>
    </source>
</evidence>
<dbReference type="GO" id="GO:0004635">
    <property type="term" value="F:phosphoribosyl-AMP cyclohydrolase activity"/>
    <property type="evidence" value="ECO:0007669"/>
    <property type="project" value="UniProtKB-UniRule"/>
</dbReference>
<evidence type="ECO:0000256" key="6">
    <source>
        <dbReference type="ARBA" id="ARBA00008299"/>
    </source>
</evidence>
<dbReference type="PATRIC" id="fig|626887.3.peg.2185"/>
<dbReference type="SUPFAM" id="SSF141734">
    <property type="entry name" value="HisI-like"/>
    <property type="match status" value="1"/>
</dbReference>
<dbReference type="Proteomes" id="UP000013165">
    <property type="component" value="Unassembled WGS sequence"/>
</dbReference>
<feature type="binding site" evidence="11">
    <location>
        <position position="89"/>
    </location>
    <ligand>
        <name>Mg(2+)</name>
        <dbReference type="ChEBI" id="CHEBI:18420"/>
    </ligand>
</feature>
<keyword evidence="14" id="KW-1185">Reference proteome</keyword>
<dbReference type="eggNOG" id="COG0139">
    <property type="taxonomic scope" value="Bacteria"/>
</dbReference>
<comment type="pathway">
    <text evidence="3 11">Amino-acid biosynthesis; L-histidine biosynthesis; L-histidine from 5-phospho-alpha-D-ribose 1-diphosphate: step 3/9.</text>
</comment>
<evidence type="ECO:0000256" key="4">
    <source>
        <dbReference type="ARBA" id="ARBA00005204"/>
    </source>
</evidence>
<comment type="catalytic activity">
    <reaction evidence="2">
        <text>1-(5-phospho-beta-D-ribosyl)-ATP + H2O = 1-(5-phospho-beta-D-ribosyl)-5'-AMP + diphosphate + H(+)</text>
        <dbReference type="Rhea" id="RHEA:22828"/>
        <dbReference type="ChEBI" id="CHEBI:15377"/>
        <dbReference type="ChEBI" id="CHEBI:15378"/>
        <dbReference type="ChEBI" id="CHEBI:33019"/>
        <dbReference type="ChEBI" id="CHEBI:59457"/>
        <dbReference type="ChEBI" id="CHEBI:73183"/>
        <dbReference type="EC" id="3.6.1.31"/>
    </reaction>
</comment>
<keyword evidence="11" id="KW-0862">Zinc</keyword>
<dbReference type="GO" id="GO:0004636">
    <property type="term" value="F:phosphoribosyl-ATP diphosphatase activity"/>
    <property type="evidence" value="ECO:0007669"/>
    <property type="project" value="UniProtKB-EC"/>
</dbReference>
<evidence type="ECO:0000313" key="14">
    <source>
        <dbReference type="Proteomes" id="UP000013165"/>
    </source>
</evidence>
<keyword evidence="7 11" id="KW-0963">Cytoplasm</keyword>
<keyword evidence="11" id="KW-0479">Metal-binding</keyword>
<keyword evidence="11" id="KW-0460">Magnesium</keyword>
<dbReference type="HOGENOM" id="CLU_048577_5_0_6"/>
<comment type="cofactor">
    <cofactor evidence="11">
        <name>Mg(2+)</name>
        <dbReference type="ChEBI" id="CHEBI:18420"/>
    </cofactor>
    <text evidence="11">Binds 1 Mg(2+) ion per subunit.</text>
</comment>
<dbReference type="EMBL" id="APLQ01000011">
    <property type="protein sequence ID" value="ENO15855.1"/>
    <property type="molecule type" value="Genomic_DNA"/>
</dbReference>
<dbReference type="GO" id="GO:0008270">
    <property type="term" value="F:zinc ion binding"/>
    <property type="evidence" value="ECO:0007669"/>
    <property type="project" value="UniProtKB-UniRule"/>
</dbReference>
<evidence type="ECO:0000259" key="12">
    <source>
        <dbReference type="Pfam" id="PF01502"/>
    </source>
</evidence>
<evidence type="ECO:0000256" key="9">
    <source>
        <dbReference type="ARBA" id="ARBA00022801"/>
    </source>
</evidence>
<feature type="binding site" evidence="11">
    <location>
        <position position="87"/>
    </location>
    <ligand>
        <name>Mg(2+)</name>
        <dbReference type="ChEBI" id="CHEBI:18420"/>
    </ligand>
</feature>
<dbReference type="STRING" id="626887.J057_10901"/>
<dbReference type="FunFam" id="3.10.20.810:FF:000001">
    <property type="entry name" value="Histidine biosynthesis bifunctional protein HisIE"/>
    <property type="match status" value="1"/>
</dbReference>
<dbReference type="InterPro" id="IPR038019">
    <property type="entry name" value="PRib_AMP_CycHydrolase_sf"/>
</dbReference>
<evidence type="ECO:0000256" key="8">
    <source>
        <dbReference type="ARBA" id="ARBA00022605"/>
    </source>
</evidence>
<comment type="subcellular location">
    <subcellularLocation>
        <location evidence="11">Cytoplasm</location>
    </subcellularLocation>
</comment>
<feature type="domain" description="Phosphoribosyl-AMP cyclohydrolase" evidence="12">
    <location>
        <begin position="38"/>
        <end position="112"/>
    </location>
</feature>
<gene>
    <name evidence="11" type="primary">hisI</name>
    <name evidence="13" type="ORF">J057_10901</name>
</gene>
<evidence type="ECO:0000313" key="13">
    <source>
        <dbReference type="EMBL" id="ENO15855.1"/>
    </source>
</evidence>
<evidence type="ECO:0000256" key="7">
    <source>
        <dbReference type="ARBA" id="ARBA00022490"/>
    </source>
</evidence>
<organism evidence="13 14">
    <name type="scientific">Marinobacter nanhaiticus D15-8W</name>
    <dbReference type="NCBI Taxonomy" id="626887"/>
    <lineage>
        <taxon>Bacteria</taxon>
        <taxon>Pseudomonadati</taxon>
        <taxon>Pseudomonadota</taxon>
        <taxon>Gammaproteobacteria</taxon>
        <taxon>Pseudomonadales</taxon>
        <taxon>Marinobacteraceae</taxon>
        <taxon>Marinobacter</taxon>
    </lineage>
</organism>
<reference evidence="13 14" key="1">
    <citation type="journal article" date="2013" name="Genome Announc.">
        <title>Genome Sequence of the Polycyclic Aromatic Hydrocarbon-Degrading Bacterium Strain Marinobacter nanhaiticus D15-8WT.</title>
        <authorList>
            <person name="Cui Z."/>
            <person name="Gao W."/>
            <person name="Li Q."/>
            <person name="Xu G."/>
            <person name="Zheng L."/>
        </authorList>
    </citation>
    <scope>NUCLEOTIDE SEQUENCE [LARGE SCALE GENOMIC DNA]</scope>
    <source>
        <strain evidence="13 14">D15-8W</strain>
    </source>
</reference>
<keyword evidence="10 11" id="KW-0368">Histidine biosynthesis</keyword>
<dbReference type="GO" id="GO:0000105">
    <property type="term" value="P:L-histidine biosynthetic process"/>
    <property type="evidence" value="ECO:0007669"/>
    <property type="project" value="UniProtKB-UniRule"/>
</dbReference>
<evidence type="ECO:0000256" key="5">
    <source>
        <dbReference type="ARBA" id="ARBA00007731"/>
    </source>
</evidence>
<feature type="binding site" evidence="11">
    <location>
        <position position="110"/>
    </location>
    <ligand>
        <name>Zn(2+)</name>
        <dbReference type="ChEBI" id="CHEBI:29105"/>
        <note>ligand shared between dimeric partners</note>
    </ligand>
</feature>